<dbReference type="EMBL" id="CP157940">
    <property type="protein sequence ID" value="XBS53885.1"/>
    <property type="molecule type" value="Genomic_DNA"/>
</dbReference>
<proteinExistence type="predicted"/>
<sequence length="136" mass="15676">MDDTNQNYDTDSTETSSSLDNLLLTYGETIRLSAECTTDPTTIRNERKSCRSREDIFQCPQGFFLDNHNMQSTINKNGSENEVFLIFSNYIQPFPNVPEIEYPTKVILYVTARSPRCSGCRGWTKAVYDIHLLRFN</sequence>
<name>A0AAU7PNE1_9FIRM</name>
<reference evidence="1" key="1">
    <citation type="submission" date="2024-06" db="EMBL/GenBank/DDBJ databases">
        <title>Lacrimispora cavernae sp. nov., a novel anaerobe isolated from bat guano pile inside a cave.</title>
        <authorList>
            <person name="Miller S.L."/>
            <person name="Lu N."/>
            <person name="King J."/>
            <person name="Sankaranarayanan K."/>
            <person name="Lawson P.A."/>
        </authorList>
    </citation>
    <scope>NUCLEOTIDE SEQUENCE</scope>
    <source>
        <strain evidence="1">BS-2</strain>
    </source>
</reference>
<dbReference type="AlphaFoldDB" id="A0AAU7PNE1"/>
<gene>
    <name evidence="1" type="ORF">ABFV83_19100</name>
</gene>
<dbReference type="RefSeq" id="WP_349946150.1">
    <property type="nucleotide sequence ID" value="NZ_CP157940.1"/>
</dbReference>
<accession>A0AAU7PNE1</accession>
<evidence type="ECO:0000313" key="1">
    <source>
        <dbReference type="EMBL" id="XBS53885.1"/>
    </source>
</evidence>
<protein>
    <submittedName>
        <fullName evidence="1">Uncharacterized protein</fullName>
    </submittedName>
</protein>
<organism evidence="1">
    <name type="scientific">Lacrimispora sp. BS-2</name>
    <dbReference type="NCBI Taxonomy" id="3151850"/>
    <lineage>
        <taxon>Bacteria</taxon>
        <taxon>Bacillati</taxon>
        <taxon>Bacillota</taxon>
        <taxon>Clostridia</taxon>
        <taxon>Lachnospirales</taxon>
        <taxon>Lachnospiraceae</taxon>
        <taxon>Lacrimispora</taxon>
    </lineage>
</organism>